<dbReference type="CDD" id="cd02966">
    <property type="entry name" value="TlpA_like_family"/>
    <property type="match status" value="1"/>
</dbReference>
<evidence type="ECO:0000256" key="1">
    <source>
        <dbReference type="ARBA" id="ARBA00023157"/>
    </source>
</evidence>
<dbReference type="InterPro" id="IPR036249">
    <property type="entry name" value="Thioredoxin-like_sf"/>
</dbReference>
<dbReference type="Pfam" id="PF00578">
    <property type="entry name" value="AhpC-TSA"/>
    <property type="match status" value="1"/>
</dbReference>
<feature type="domain" description="Thioredoxin" evidence="2">
    <location>
        <begin position="28"/>
        <end position="164"/>
    </location>
</feature>
<proteinExistence type="predicted"/>
<comment type="caution">
    <text evidence="3">The sequence shown here is derived from an EMBL/GenBank/DDBJ whole genome shotgun (WGS) entry which is preliminary data.</text>
</comment>
<dbReference type="Gene3D" id="3.40.30.10">
    <property type="entry name" value="Glutaredoxin"/>
    <property type="match status" value="1"/>
</dbReference>
<keyword evidence="4" id="KW-1185">Reference proteome</keyword>
<dbReference type="InterPro" id="IPR000866">
    <property type="entry name" value="AhpC/TSA"/>
</dbReference>
<dbReference type="EMBL" id="CAKMMF010000016">
    <property type="protein sequence ID" value="CAH1209424.1"/>
    <property type="molecule type" value="Genomic_DNA"/>
</dbReference>
<dbReference type="Proteomes" id="UP000838686">
    <property type="component" value="Unassembled WGS sequence"/>
</dbReference>
<dbReference type="SUPFAM" id="SSF52833">
    <property type="entry name" value="Thioredoxin-like"/>
    <property type="match status" value="1"/>
</dbReference>
<reference evidence="3" key="1">
    <citation type="submission" date="2022-01" db="EMBL/GenBank/DDBJ databases">
        <authorList>
            <person name="Criscuolo A."/>
        </authorList>
    </citation>
    <scope>NUCLEOTIDE SEQUENCE</scope>
    <source>
        <strain evidence="3">CIP111893</strain>
    </source>
</reference>
<dbReference type="PANTHER" id="PTHR42852">
    <property type="entry name" value="THIOL:DISULFIDE INTERCHANGE PROTEIN DSBE"/>
    <property type="match status" value="1"/>
</dbReference>
<accession>A0ABM9CD96</accession>
<keyword evidence="1" id="KW-1015">Disulfide bond</keyword>
<evidence type="ECO:0000313" key="3">
    <source>
        <dbReference type="EMBL" id="CAH1209424.1"/>
    </source>
</evidence>
<dbReference type="PANTHER" id="PTHR42852:SF17">
    <property type="entry name" value="THIOREDOXIN-LIKE PROTEIN HI_1115"/>
    <property type="match status" value="1"/>
</dbReference>
<dbReference type="PROSITE" id="PS51352">
    <property type="entry name" value="THIOREDOXIN_2"/>
    <property type="match status" value="1"/>
</dbReference>
<gene>
    <name evidence="3" type="primary">resA_5</name>
    <name evidence="3" type="ORF">PAECIP111893_03019</name>
</gene>
<organism evidence="3 4">
    <name type="scientific">Paenibacillus plantiphilus</name>
    <dbReference type="NCBI Taxonomy" id="2905650"/>
    <lineage>
        <taxon>Bacteria</taxon>
        <taxon>Bacillati</taxon>
        <taxon>Bacillota</taxon>
        <taxon>Bacilli</taxon>
        <taxon>Bacillales</taxon>
        <taxon>Paenibacillaceae</taxon>
        <taxon>Paenibacillus</taxon>
    </lineage>
</organism>
<sequence length="165" mass="18725">MQGVLILMLVVGIGYAVVQAMTEQRVSVSVGDPAPDFTLRDMSGQEVRLADYKGKGVLLNLWASWCNPCVNELPLLNEAYKLRNVEMVAVNLGEDEETVRKFADRYELEFPILLDVKGEMMEQYRAVGLPLTVLIDERGNIMERHEGELSEMSDIFRLMERIDVD</sequence>
<protein>
    <submittedName>
        <fullName evidence="3">Thiol-disulfide oxidoreductase ResA</fullName>
    </submittedName>
</protein>
<dbReference type="InterPro" id="IPR013766">
    <property type="entry name" value="Thioredoxin_domain"/>
</dbReference>
<evidence type="ECO:0000313" key="4">
    <source>
        <dbReference type="Proteomes" id="UP000838686"/>
    </source>
</evidence>
<dbReference type="InterPro" id="IPR050553">
    <property type="entry name" value="Thioredoxin_ResA/DsbE_sf"/>
</dbReference>
<name>A0ABM9CD96_9BACL</name>
<evidence type="ECO:0000259" key="2">
    <source>
        <dbReference type="PROSITE" id="PS51352"/>
    </source>
</evidence>